<accession>A0A060HIQ2</accession>
<dbReference type="EMBL" id="CP007536">
    <property type="protein sequence ID" value="AIC16439.1"/>
    <property type="molecule type" value="Genomic_DNA"/>
</dbReference>
<dbReference type="AlphaFoldDB" id="A0A060HIQ2"/>
<organism evidence="1 2">
    <name type="scientific">Nitrososphaera viennensis EN76</name>
    <dbReference type="NCBI Taxonomy" id="926571"/>
    <lineage>
        <taxon>Archaea</taxon>
        <taxon>Nitrososphaerota</taxon>
        <taxon>Nitrososphaeria</taxon>
        <taxon>Nitrososphaerales</taxon>
        <taxon>Nitrososphaeraceae</taxon>
        <taxon>Nitrososphaera</taxon>
    </lineage>
</organism>
<evidence type="ECO:0000313" key="2">
    <source>
        <dbReference type="Proteomes" id="UP000027093"/>
    </source>
</evidence>
<dbReference type="KEGG" id="nvn:NVIE_021790"/>
<gene>
    <name evidence="1" type="ORF">NVIE_021790</name>
</gene>
<name>A0A060HIQ2_9ARCH</name>
<keyword evidence="2" id="KW-1185">Reference proteome</keyword>
<reference evidence="1 2" key="1">
    <citation type="journal article" date="2014" name="Int. J. Syst. Evol. Microbiol.">
        <title>Nitrososphaera viennensis gen. nov., sp. nov., an aerobic and mesophilic, ammonia-oxidizing archaeon from soil and a member of the archaeal phylum Thaumarchaeota.</title>
        <authorList>
            <person name="Stieglmeier M."/>
            <person name="Klingl A."/>
            <person name="Alves R.J."/>
            <person name="Rittmann S.K."/>
            <person name="Melcher M."/>
            <person name="Leisch N."/>
            <person name="Schleper C."/>
        </authorList>
    </citation>
    <scope>NUCLEOTIDE SEQUENCE [LARGE SCALE GENOMIC DNA]</scope>
    <source>
        <strain evidence="1">EN76</strain>
    </source>
</reference>
<dbReference type="STRING" id="926571.NVIE_021790"/>
<dbReference type="GeneID" id="74947421"/>
<evidence type="ECO:0000313" key="1">
    <source>
        <dbReference type="EMBL" id="AIC16439.1"/>
    </source>
</evidence>
<dbReference type="Proteomes" id="UP000027093">
    <property type="component" value="Chromosome"/>
</dbReference>
<protein>
    <submittedName>
        <fullName evidence="1">Uncharacterized protein</fullName>
    </submittedName>
</protein>
<dbReference type="RefSeq" id="WP_144239660.1">
    <property type="nucleotide sequence ID" value="NZ_CP007536.1"/>
</dbReference>
<sequence>MISMDHFDPEHLIIGIFEAENIEAVRDMILEAGLMAWNELKLNPLTPVADLIDNIDKAPPTIY</sequence>
<dbReference type="HOGENOM" id="CLU_2875219_0_0_2"/>
<proteinExistence type="predicted"/>